<dbReference type="AlphaFoldDB" id="A0A8H2VZE7"/>
<keyword evidence="2" id="KW-1185">Reference proteome</keyword>
<evidence type="ECO:0000313" key="2">
    <source>
        <dbReference type="Proteomes" id="UP000624404"/>
    </source>
</evidence>
<reference evidence="1" key="1">
    <citation type="submission" date="2020-10" db="EMBL/GenBank/DDBJ databases">
        <authorList>
            <person name="Kusch S."/>
        </authorList>
    </citation>
    <scope>NUCLEOTIDE SEQUENCE</scope>
    <source>
        <strain evidence="1">SwB9</strain>
    </source>
</reference>
<dbReference type="OrthoDB" id="2151789at2759"/>
<dbReference type="InterPro" id="IPR016169">
    <property type="entry name" value="FAD-bd_PCMH_sub2"/>
</dbReference>
<dbReference type="InterPro" id="IPR036318">
    <property type="entry name" value="FAD-bd_PCMH-like_sf"/>
</dbReference>
<accession>A0A8H2VZE7</accession>
<protein>
    <submittedName>
        <fullName evidence="1">8812a890-e91e-44ca-bc1f-0b628218c006</fullName>
    </submittedName>
</protein>
<organism evidence="1 2">
    <name type="scientific">Sclerotinia trifoliorum</name>
    <dbReference type="NCBI Taxonomy" id="28548"/>
    <lineage>
        <taxon>Eukaryota</taxon>
        <taxon>Fungi</taxon>
        <taxon>Dikarya</taxon>
        <taxon>Ascomycota</taxon>
        <taxon>Pezizomycotina</taxon>
        <taxon>Leotiomycetes</taxon>
        <taxon>Helotiales</taxon>
        <taxon>Sclerotiniaceae</taxon>
        <taxon>Sclerotinia</taxon>
    </lineage>
</organism>
<dbReference type="Proteomes" id="UP000624404">
    <property type="component" value="Unassembled WGS sequence"/>
</dbReference>
<sequence length="93" mass="11140">MNEAKVNEDGTWVSIRGGAKWGSLSVWIENWRYEILILIIVHFRRRREPRRHLFFQRNIRLRCDNVINYEIVLADGKIVNANQSDNHYFLGLQ</sequence>
<dbReference type="SUPFAM" id="SSF56176">
    <property type="entry name" value="FAD-binding/transporter-associated domain-like"/>
    <property type="match status" value="1"/>
</dbReference>
<gene>
    <name evidence="1" type="ORF">SCLTRI_LOCUS6635</name>
</gene>
<evidence type="ECO:0000313" key="1">
    <source>
        <dbReference type="EMBL" id="CAD6446840.1"/>
    </source>
</evidence>
<comment type="caution">
    <text evidence="1">The sequence shown here is derived from an EMBL/GenBank/DDBJ whole genome shotgun (WGS) entry which is preliminary data.</text>
</comment>
<name>A0A8H2VZE7_9HELO</name>
<proteinExistence type="predicted"/>
<dbReference type="EMBL" id="CAJHIA010000021">
    <property type="protein sequence ID" value="CAD6446840.1"/>
    <property type="molecule type" value="Genomic_DNA"/>
</dbReference>
<dbReference type="Gene3D" id="3.30.465.10">
    <property type="match status" value="1"/>
</dbReference>
<dbReference type="GO" id="GO:0050660">
    <property type="term" value="F:flavin adenine dinucleotide binding"/>
    <property type="evidence" value="ECO:0007669"/>
    <property type="project" value="InterPro"/>
</dbReference>